<sequence length="102" mass="10765">MTTTSTRLAACSPAAVLGLLGKSTNAAASVEVDRTRDGLRFCFLSALESTTAPWTEFKGKRVSLGCSSAPHHRKAQPLMLLGPAFVRHSRVVSNAPNEIGSP</sequence>
<dbReference type="AlphaFoldDB" id="A0A834KEA3"/>
<reference evidence="1" key="1">
    <citation type="journal article" date="2020" name="G3 (Bethesda)">
        <title>High-Quality Assemblies for Three Invasive Social Wasps from the &lt;i&gt;Vespula&lt;/i&gt; Genus.</title>
        <authorList>
            <person name="Harrop T.W.R."/>
            <person name="Guhlin J."/>
            <person name="McLaughlin G.M."/>
            <person name="Permina E."/>
            <person name="Stockwell P."/>
            <person name="Gilligan J."/>
            <person name="Le Lec M.F."/>
            <person name="Gruber M.A.M."/>
            <person name="Quinn O."/>
            <person name="Lovegrove M."/>
            <person name="Duncan E.J."/>
            <person name="Remnant E.J."/>
            <person name="Van Eeckhoven J."/>
            <person name="Graham B."/>
            <person name="Knapp R.A."/>
            <person name="Langford K.W."/>
            <person name="Kronenberg Z."/>
            <person name="Press M.O."/>
            <person name="Eacker S.M."/>
            <person name="Wilson-Rankin E.E."/>
            <person name="Purcell J."/>
            <person name="Lester P.J."/>
            <person name="Dearden P.K."/>
        </authorList>
    </citation>
    <scope>NUCLEOTIDE SEQUENCE</scope>
    <source>
        <strain evidence="1">Marl-1</strain>
    </source>
</reference>
<evidence type="ECO:0000313" key="1">
    <source>
        <dbReference type="EMBL" id="KAF7404995.1"/>
    </source>
</evidence>
<gene>
    <name evidence="1" type="ORF">HZH66_003901</name>
</gene>
<keyword evidence="2" id="KW-1185">Reference proteome</keyword>
<name>A0A834KEA3_VESVU</name>
<accession>A0A834KEA3</accession>
<dbReference type="EMBL" id="JACSEA010000003">
    <property type="protein sequence ID" value="KAF7404995.1"/>
    <property type="molecule type" value="Genomic_DNA"/>
</dbReference>
<protein>
    <submittedName>
        <fullName evidence="1">Uncharacterized protein</fullName>
    </submittedName>
</protein>
<dbReference type="Proteomes" id="UP000614350">
    <property type="component" value="Unassembled WGS sequence"/>
</dbReference>
<organism evidence="1 2">
    <name type="scientific">Vespula vulgaris</name>
    <name type="common">Yellow jacket</name>
    <name type="synonym">Wasp</name>
    <dbReference type="NCBI Taxonomy" id="7454"/>
    <lineage>
        <taxon>Eukaryota</taxon>
        <taxon>Metazoa</taxon>
        <taxon>Ecdysozoa</taxon>
        <taxon>Arthropoda</taxon>
        <taxon>Hexapoda</taxon>
        <taxon>Insecta</taxon>
        <taxon>Pterygota</taxon>
        <taxon>Neoptera</taxon>
        <taxon>Endopterygota</taxon>
        <taxon>Hymenoptera</taxon>
        <taxon>Apocrita</taxon>
        <taxon>Aculeata</taxon>
        <taxon>Vespoidea</taxon>
        <taxon>Vespidae</taxon>
        <taxon>Vespinae</taxon>
        <taxon>Vespula</taxon>
    </lineage>
</organism>
<comment type="caution">
    <text evidence="1">The sequence shown here is derived from an EMBL/GenBank/DDBJ whole genome shotgun (WGS) entry which is preliminary data.</text>
</comment>
<proteinExistence type="predicted"/>
<evidence type="ECO:0000313" key="2">
    <source>
        <dbReference type="Proteomes" id="UP000614350"/>
    </source>
</evidence>